<dbReference type="OrthoDB" id="647623at2"/>
<dbReference type="RefSeq" id="WP_110826916.1">
    <property type="nucleotide sequence ID" value="NZ_QKLU01000001.1"/>
</dbReference>
<sequence>MKTILVAVASLLAMSLQVNAQQKKSGAIQFESRFDPAVMAEANGIKLNEEMLARLPKSSKVDFELLFNATNASYTKVEDTEDSNGGGGGGGFRFGAGAASRDYYYNFADHKLTAVFDLNDTTYFMENQLGKADVSFMGMGGRGPATPPVIEYVKSDETKKIVGFTCNKVIIKTTTKRKILDVEREIVDETALWYTKDLGFDFSPNPVQWTEGAVLAIESKGSSTVAKSIEFRNVSSKDVNLPKKGTVISPDAYKAKMEQRMKMMRNRQGQGGRSIMIN</sequence>
<gene>
    <name evidence="2" type="ORF">B0O44_101286</name>
</gene>
<accession>A0A318UK97</accession>
<reference evidence="2 3" key="1">
    <citation type="submission" date="2018-06" db="EMBL/GenBank/DDBJ databases">
        <title>Genomic Encyclopedia of Archaeal and Bacterial Type Strains, Phase II (KMG-II): from individual species to whole genera.</title>
        <authorList>
            <person name="Goeker M."/>
        </authorList>
    </citation>
    <scope>NUCLEOTIDE SEQUENCE [LARGE SCALE GENOMIC DNA]</scope>
    <source>
        <strain evidence="2 3">DSM 27372</strain>
    </source>
</reference>
<feature type="chain" id="PRO_5016279943" evidence="1">
    <location>
        <begin position="21"/>
        <end position="278"/>
    </location>
</feature>
<evidence type="ECO:0000313" key="2">
    <source>
        <dbReference type="EMBL" id="PYF76812.1"/>
    </source>
</evidence>
<keyword evidence="1" id="KW-0732">Signal</keyword>
<comment type="caution">
    <text evidence="2">The sequence shown here is derived from an EMBL/GenBank/DDBJ whole genome shotgun (WGS) entry which is preliminary data.</text>
</comment>
<protein>
    <submittedName>
        <fullName evidence="2">GLPGLI family protein</fullName>
    </submittedName>
</protein>
<name>A0A318UK97_9SPHI</name>
<keyword evidence="3" id="KW-1185">Reference proteome</keyword>
<proteinExistence type="predicted"/>
<dbReference type="Proteomes" id="UP000248198">
    <property type="component" value="Unassembled WGS sequence"/>
</dbReference>
<evidence type="ECO:0000313" key="3">
    <source>
        <dbReference type="Proteomes" id="UP000248198"/>
    </source>
</evidence>
<dbReference type="AlphaFoldDB" id="A0A318UK97"/>
<organism evidence="2 3">
    <name type="scientific">Pedobacter nutrimenti</name>
    <dbReference type="NCBI Taxonomy" id="1241337"/>
    <lineage>
        <taxon>Bacteria</taxon>
        <taxon>Pseudomonadati</taxon>
        <taxon>Bacteroidota</taxon>
        <taxon>Sphingobacteriia</taxon>
        <taxon>Sphingobacteriales</taxon>
        <taxon>Sphingobacteriaceae</taxon>
        <taxon>Pedobacter</taxon>
    </lineage>
</organism>
<dbReference type="EMBL" id="QKLU01000001">
    <property type="protein sequence ID" value="PYF76812.1"/>
    <property type="molecule type" value="Genomic_DNA"/>
</dbReference>
<feature type="signal peptide" evidence="1">
    <location>
        <begin position="1"/>
        <end position="20"/>
    </location>
</feature>
<evidence type="ECO:0000256" key="1">
    <source>
        <dbReference type="SAM" id="SignalP"/>
    </source>
</evidence>